<name>A0AAU9M5K2_9ASTR</name>
<gene>
    <name evidence="1" type="ORF">LVIROSA_LOCUS7397</name>
</gene>
<dbReference type="EMBL" id="CAKMRJ010000628">
    <property type="protein sequence ID" value="CAH1419898.1"/>
    <property type="molecule type" value="Genomic_DNA"/>
</dbReference>
<protein>
    <submittedName>
        <fullName evidence="1">Uncharacterized protein</fullName>
    </submittedName>
</protein>
<reference evidence="1 2" key="1">
    <citation type="submission" date="2022-01" db="EMBL/GenBank/DDBJ databases">
        <authorList>
            <person name="Xiong W."/>
            <person name="Schranz E."/>
        </authorList>
    </citation>
    <scope>NUCLEOTIDE SEQUENCE [LARGE SCALE GENOMIC DNA]</scope>
</reference>
<dbReference type="AlphaFoldDB" id="A0AAU9M5K2"/>
<sequence length="142" mass="15587">MKITLLSIGRSLLPTPSTLHRPLPPPSPPTPTSFIDPPSIEHLYLPSTINNDYQSTILNPLMLPMLERSTSRTMGSSTIPQRLHGIVHQWQPSLDFLHLTPSLCANSIPTPENSSSSGPSGSIVGHLLDYLNESWTQFHATD</sequence>
<keyword evidence="2" id="KW-1185">Reference proteome</keyword>
<organism evidence="1 2">
    <name type="scientific">Lactuca virosa</name>
    <dbReference type="NCBI Taxonomy" id="75947"/>
    <lineage>
        <taxon>Eukaryota</taxon>
        <taxon>Viridiplantae</taxon>
        <taxon>Streptophyta</taxon>
        <taxon>Embryophyta</taxon>
        <taxon>Tracheophyta</taxon>
        <taxon>Spermatophyta</taxon>
        <taxon>Magnoliopsida</taxon>
        <taxon>eudicotyledons</taxon>
        <taxon>Gunneridae</taxon>
        <taxon>Pentapetalae</taxon>
        <taxon>asterids</taxon>
        <taxon>campanulids</taxon>
        <taxon>Asterales</taxon>
        <taxon>Asteraceae</taxon>
        <taxon>Cichorioideae</taxon>
        <taxon>Cichorieae</taxon>
        <taxon>Lactucinae</taxon>
        <taxon>Lactuca</taxon>
    </lineage>
</organism>
<evidence type="ECO:0000313" key="1">
    <source>
        <dbReference type="EMBL" id="CAH1419898.1"/>
    </source>
</evidence>
<comment type="caution">
    <text evidence="1">The sequence shown here is derived from an EMBL/GenBank/DDBJ whole genome shotgun (WGS) entry which is preliminary data.</text>
</comment>
<dbReference type="Proteomes" id="UP001157418">
    <property type="component" value="Unassembled WGS sequence"/>
</dbReference>
<accession>A0AAU9M5K2</accession>
<evidence type="ECO:0000313" key="2">
    <source>
        <dbReference type="Proteomes" id="UP001157418"/>
    </source>
</evidence>
<proteinExistence type="predicted"/>